<dbReference type="EMBL" id="JANBUJ010001539">
    <property type="protein sequence ID" value="KAJ2767012.1"/>
    <property type="molecule type" value="Genomic_DNA"/>
</dbReference>
<sequence>MPSAGGDDDDAPQPRTLAERIARLGLEDEAGAKPSLQALGRRAPAGLTLPRSLTPLAGATPPPIAPKPALAARPPVPRPLDQRHDSHTAAQARRPLPSFDPPPPPPPDANHDHDHAPPVSVKDRIHGLFGAAGSTSPPPPQPQPLSAGSNPFASPDLSEPSA</sequence>
<dbReference type="Proteomes" id="UP001140234">
    <property type="component" value="Unassembled WGS sequence"/>
</dbReference>
<accession>A0ACC1JT60</accession>
<protein>
    <submittedName>
        <fullName evidence="1">Uncharacterized protein</fullName>
    </submittedName>
</protein>
<comment type="caution">
    <text evidence="1">The sequence shown here is derived from an EMBL/GenBank/DDBJ whole genome shotgun (WGS) entry which is preliminary data.</text>
</comment>
<organism evidence="1 2">
    <name type="scientific">Coemansia nantahalensis</name>
    <dbReference type="NCBI Taxonomy" id="2789366"/>
    <lineage>
        <taxon>Eukaryota</taxon>
        <taxon>Fungi</taxon>
        <taxon>Fungi incertae sedis</taxon>
        <taxon>Zoopagomycota</taxon>
        <taxon>Kickxellomycotina</taxon>
        <taxon>Kickxellomycetes</taxon>
        <taxon>Kickxellales</taxon>
        <taxon>Kickxellaceae</taxon>
        <taxon>Coemansia</taxon>
    </lineage>
</organism>
<feature type="non-terminal residue" evidence="1">
    <location>
        <position position="162"/>
    </location>
</feature>
<name>A0ACC1JT60_9FUNG</name>
<evidence type="ECO:0000313" key="2">
    <source>
        <dbReference type="Proteomes" id="UP001140234"/>
    </source>
</evidence>
<proteinExistence type="predicted"/>
<reference evidence="1" key="1">
    <citation type="submission" date="2022-07" db="EMBL/GenBank/DDBJ databases">
        <title>Phylogenomic reconstructions and comparative analyses of Kickxellomycotina fungi.</title>
        <authorList>
            <person name="Reynolds N.K."/>
            <person name="Stajich J.E."/>
            <person name="Barry K."/>
            <person name="Grigoriev I.V."/>
            <person name="Crous P."/>
            <person name="Smith M.E."/>
        </authorList>
    </citation>
    <scope>NUCLEOTIDE SEQUENCE</scope>
    <source>
        <strain evidence="1">CBS 109366</strain>
    </source>
</reference>
<evidence type="ECO:0000313" key="1">
    <source>
        <dbReference type="EMBL" id="KAJ2767012.1"/>
    </source>
</evidence>
<keyword evidence="2" id="KW-1185">Reference proteome</keyword>
<gene>
    <name evidence="1" type="ORF">IWQ57_004128</name>
</gene>